<dbReference type="Proteomes" id="UP001231649">
    <property type="component" value="Chromosome 16"/>
</dbReference>
<accession>A0ACC2QT27</accession>
<comment type="caution">
    <text evidence="1">The sequence shown here is derived from an EMBL/GenBank/DDBJ whole genome shotgun (WGS) entry which is preliminary data.</text>
</comment>
<protein>
    <submittedName>
        <fullName evidence="1">Uncharacterized protein</fullName>
    </submittedName>
</protein>
<keyword evidence="2" id="KW-1185">Reference proteome</keyword>
<gene>
    <name evidence="1" type="ORF">PYW08_004460</name>
</gene>
<sequence>MATVAVEQNHQVNRITEEDIKIILASYNRTNEEMIIESYSVHSASEKMLGFLAEYWKVKVLLSDRKVLYFFIKAISRSNAAKANMVKEMRLFEKESFFYTVIKENIENIVPGLKPWAPRLITALNDAIVFEDLNATQYKLRNKFERFDMAHTLEALKTLARLHASSIVYEEKKSKQTMGEYKGLNYEFEKSLDKGGYHISSEWFCQCMTGALEAIKFLSKYDDTEINLIESRWRDVWSTALTLSDFSPQRRNVICHRDLWNNNLMFHYSEDEEKRLEPDDCLLVDFQAVRYQQPAGDVMLLLCCNLDPKFREKNIEMFLEFYYEELGKILNNYNVEIYEILSKEEFLASAEEQRLWGLVVCACLIPQFWLGDDQTTEIFSDNAQFDEILSKNKGQFIKKMMENSSNYKQKVMEIFEEIVDRYCMPAK</sequence>
<evidence type="ECO:0000313" key="2">
    <source>
        <dbReference type="Proteomes" id="UP001231649"/>
    </source>
</evidence>
<name>A0ACC2QT27_9NEOP</name>
<dbReference type="EMBL" id="CM056792">
    <property type="protein sequence ID" value="KAJ8722058.1"/>
    <property type="molecule type" value="Genomic_DNA"/>
</dbReference>
<evidence type="ECO:0000313" key="1">
    <source>
        <dbReference type="EMBL" id="KAJ8722058.1"/>
    </source>
</evidence>
<organism evidence="1 2">
    <name type="scientific">Mythimna loreyi</name>
    <dbReference type="NCBI Taxonomy" id="667449"/>
    <lineage>
        <taxon>Eukaryota</taxon>
        <taxon>Metazoa</taxon>
        <taxon>Ecdysozoa</taxon>
        <taxon>Arthropoda</taxon>
        <taxon>Hexapoda</taxon>
        <taxon>Insecta</taxon>
        <taxon>Pterygota</taxon>
        <taxon>Neoptera</taxon>
        <taxon>Endopterygota</taxon>
        <taxon>Lepidoptera</taxon>
        <taxon>Glossata</taxon>
        <taxon>Ditrysia</taxon>
        <taxon>Noctuoidea</taxon>
        <taxon>Noctuidae</taxon>
        <taxon>Noctuinae</taxon>
        <taxon>Hadenini</taxon>
        <taxon>Mythimna</taxon>
    </lineage>
</organism>
<reference evidence="1" key="1">
    <citation type="submission" date="2023-03" db="EMBL/GenBank/DDBJ databases">
        <title>Chromosome-level genomes of two armyworms, Mythimna separata and Mythimna loreyi, provide insights into the biosynthesis and reception of sex pheromones.</title>
        <authorList>
            <person name="Zhao H."/>
        </authorList>
    </citation>
    <scope>NUCLEOTIDE SEQUENCE</scope>
    <source>
        <strain evidence="1">BeijingLab</strain>
    </source>
</reference>
<proteinExistence type="predicted"/>